<dbReference type="Pfam" id="PF20684">
    <property type="entry name" value="Fung_rhodopsin"/>
    <property type="match status" value="1"/>
</dbReference>
<feature type="transmembrane region" description="Helical" evidence="7">
    <location>
        <begin position="241"/>
        <end position="265"/>
    </location>
</feature>
<dbReference type="RefSeq" id="XP_060412762.1">
    <property type="nucleotide sequence ID" value="XM_060555017.1"/>
</dbReference>
<dbReference type="InterPro" id="IPR049326">
    <property type="entry name" value="Rhodopsin_dom_fungi"/>
</dbReference>
<evidence type="ECO:0000256" key="5">
    <source>
        <dbReference type="ARBA" id="ARBA00038359"/>
    </source>
</evidence>
<keyword evidence="3 7" id="KW-1133">Transmembrane helix</keyword>
<evidence type="ECO:0000256" key="7">
    <source>
        <dbReference type="SAM" id="Phobius"/>
    </source>
</evidence>
<feature type="transmembrane region" description="Helical" evidence="7">
    <location>
        <begin position="12"/>
        <end position="32"/>
    </location>
</feature>
<feature type="transmembrane region" description="Helical" evidence="7">
    <location>
        <begin position="171"/>
        <end position="191"/>
    </location>
</feature>
<dbReference type="EMBL" id="JAHLJV010000041">
    <property type="protein sequence ID" value="KAK1585766.1"/>
    <property type="molecule type" value="Genomic_DNA"/>
</dbReference>
<dbReference type="Proteomes" id="UP001230504">
    <property type="component" value="Unassembled WGS sequence"/>
</dbReference>
<dbReference type="GO" id="GO:0016020">
    <property type="term" value="C:membrane"/>
    <property type="evidence" value="ECO:0007669"/>
    <property type="project" value="UniProtKB-SubCell"/>
</dbReference>
<reference evidence="9" key="1">
    <citation type="submission" date="2021-06" db="EMBL/GenBank/DDBJ databases">
        <title>Comparative genomics, transcriptomics and evolutionary studies reveal genomic signatures of adaptation to plant cell wall in hemibiotrophic fungi.</title>
        <authorList>
            <consortium name="DOE Joint Genome Institute"/>
            <person name="Baroncelli R."/>
            <person name="Diaz J.F."/>
            <person name="Benocci T."/>
            <person name="Peng M."/>
            <person name="Battaglia E."/>
            <person name="Haridas S."/>
            <person name="Andreopoulos W."/>
            <person name="Labutti K."/>
            <person name="Pangilinan J."/>
            <person name="Floch G.L."/>
            <person name="Makela M.R."/>
            <person name="Henrissat B."/>
            <person name="Grigoriev I.V."/>
            <person name="Crouch J.A."/>
            <person name="De Vries R.P."/>
            <person name="Sukno S.A."/>
            <person name="Thon M.R."/>
        </authorList>
    </citation>
    <scope>NUCLEOTIDE SEQUENCE</scope>
    <source>
        <strain evidence="9">CBS 125086</strain>
    </source>
</reference>
<dbReference type="PANTHER" id="PTHR33048:SF42">
    <property type="entry name" value="INTEGRAL MEMBRANE PROTEIN"/>
    <property type="match status" value="1"/>
</dbReference>
<evidence type="ECO:0000259" key="8">
    <source>
        <dbReference type="Pfam" id="PF20684"/>
    </source>
</evidence>
<keyword evidence="4 7" id="KW-0472">Membrane</keyword>
<comment type="caution">
    <text evidence="9">The sequence shown here is derived from an EMBL/GenBank/DDBJ whole genome shotgun (WGS) entry which is preliminary data.</text>
</comment>
<feature type="transmembrane region" description="Helical" evidence="7">
    <location>
        <begin position="203"/>
        <end position="221"/>
    </location>
</feature>
<evidence type="ECO:0000256" key="3">
    <source>
        <dbReference type="ARBA" id="ARBA00022989"/>
    </source>
</evidence>
<dbReference type="GeneID" id="85439257"/>
<feature type="transmembrane region" description="Helical" evidence="7">
    <location>
        <begin position="81"/>
        <end position="101"/>
    </location>
</feature>
<gene>
    <name evidence="9" type="ORF">LY79DRAFT_518243</name>
</gene>
<sequence>MAQPDDYGPSVLAVIWSQIGLASFFLSLRIYCKFRKHRGLWWDDYVLIASWTCLLISVSLTSYIISLGFGKHIYVVPPVNIPKIGLTSNIIITTSITSAVWSKTSFAMSLLRIKEEGSMKYVIWAVIISMNVFMGLNALASWVQCTPIQKVWMPQMPGSCWDPRVAAYYDIFASGYSALMDILLAMLPWPMIWGLQMKIQEKIGVGIAMSMGLLAGSTAIIKCTYLPSLLSGDITYDGSRLAIWGACETGVTIMAASIPVLRVLIRDVAASTRKYYGSSGSGIDKSRIGHEASLKRTNTATVTTSPQKGSFRRKWDRLTDDQSEKSVQRTEPDIDFGKIIRTNEIVVQYDTRSEIERRHEDYELHQMGSKNPGNMV</sequence>
<keyword evidence="10" id="KW-1185">Reference proteome</keyword>
<feature type="region of interest" description="Disordered" evidence="6">
    <location>
        <begin position="303"/>
        <end position="330"/>
    </location>
</feature>
<comment type="similarity">
    <text evidence="5">Belongs to the SAT4 family.</text>
</comment>
<comment type="subcellular location">
    <subcellularLocation>
        <location evidence="1">Membrane</location>
        <topology evidence="1">Multi-pass membrane protein</topology>
    </subcellularLocation>
</comment>
<evidence type="ECO:0000256" key="1">
    <source>
        <dbReference type="ARBA" id="ARBA00004141"/>
    </source>
</evidence>
<feature type="transmembrane region" description="Helical" evidence="7">
    <location>
        <begin position="121"/>
        <end position="143"/>
    </location>
</feature>
<dbReference type="InterPro" id="IPR052337">
    <property type="entry name" value="SAT4-like"/>
</dbReference>
<protein>
    <recommendedName>
        <fullName evidence="8">Rhodopsin domain-containing protein</fullName>
    </recommendedName>
</protein>
<accession>A0AAD8PX93</accession>
<organism evidence="9 10">
    <name type="scientific">Colletotrichum navitas</name>
    <dbReference type="NCBI Taxonomy" id="681940"/>
    <lineage>
        <taxon>Eukaryota</taxon>
        <taxon>Fungi</taxon>
        <taxon>Dikarya</taxon>
        <taxon>Ascomycota</taxon>
        <taxon>Pezizomycotina</taxon>
        <taxon>Sordariomycetes</taxon>
        <taxon>Hypocreomycetidae</taxon>
        <taxon>Glomerellales</taxon>
        <taxon>Glomerellaceae</taxon>
        <taxon>Colletotrichum</taxon>
        <taxon>Colletotrichum graminicola species complex</taxon>
    </lineage>
</organism>
<proteinExistence type="inferred from homology"/>
<feature type="domain" description="Rhodopsin" evidence="8">
    <location>
        <begin position="28"/>
        <end position="266"/>
    </location>
</feature>
<feature type="transmembrane region" description="Helical" evidence="7">
    <location>
        <begin position="44"/>
        <end position="69"/>
    </location>
</feature>
<keyword evidence="2 7" id="KW-0812">Transmembrane</keyword>
<evidence type="ECO:0000256" key="2">
    <source>
        <dbReference type="ARBA" id="ARBA00022692"/>
    </source>
</evidence>
<evidence type="ECO:0000256" key="6">
    <source>
        <dbReference type="SAM" id="MobiDB-lite"/>
    </source>
</evidence>
<dbReference type="PANTHER" id="PTHR33048">
    <property type="entry name" value="PTH11-LIKE INTEGRAL MEMBRANE PROTEIN (AFU_ORTHOLOGUE AFUA_5G11245)"/>
    <property type="match status" value="1"/>
</dbReference>
<name>A0AAD8PX93_9PEZI</name>
<dbReference type="AlphaFoldDB" id="A0AAD8PX93"/>
<feature type="compositionally biased region" description="Basic and acidic residues" evidence="6">
    <location>
        <begin position="316"/>
        <end position="330"/>
    </location>
</feature>
<evidence type="ECO:0000313" key="9">
    <source>
        <dbReference type="EMBL" id="KAK1585766.1"/>
    </source>
</evidence>
<evidence type="ECO:0000313" key="10">
    <source>
        <dbReference type="Proteomes" id="UP001230504"/>
    </source>
</evidence>
<evidence type="ECO:0000256" key="4">
    <source>
        <dbReference type="ARBA" id="ARBA00023136"/>
    </source>
</evidence>